<evidence type="ECO:0008006" key="3">
    <source>
        <dbReference type="Google" id="ProtNLM"/>
    </source>
</evidence>
<dbReference type="InterPro" id="IPR036397">
    <property type="entry name" value="RNaseH_sf"/>
</dbReference>
<dbReference type="Proteomes" id="UP000499080">
    <property type="component" value="Unassembled WGS sequence"/>
</dbReference>
<comment type="caution">
    <text evidence="1">The sequence shown here is derived from an EMBL/GenBank/DDBJ whole genome shotgun (WGS) entry which is preliminary data.</text>
</comment>
<sequence length="150" mass="16915">MRADNPPWKSLVGNARDKECSKSDRCDNGGVNVKLCSFKLMQLIGFSNEFSASVFASFSEENLVPDKHSSNFGKSEQSLGHHEAIPHKCRSILNDGVIVSHDNSHTAHKTQEFLQKFKCDVWSHPHTAQNWNPIWVPNAYLEQGYLQTAM</sequence>
<evidence type="ECO:0000313" key="2">
    <source>
        <dbReference type="Proteomes" id="UP000499080"/>
    </source>
</evidence>
<protein>
    <recommendedName>
        <fullName evidence="3">Histone-lysine N-methyltransferase SETMAR</fullName>
    </recommendedName>
</protein>
<accession>A0A4Y1ZQZ3</accession>
<gene>
    <name evidence="1" type="ORF">AVEN_48745_1</name>
</gene>
<dbReference type="OrthoDB" id="2113341at2759"/>
<reference evidence="1 2" key="1">
    <citation type="journal article" date="2019" name="Sci. Rep.">
        <title>Orb-weaving spider Araneus ventricosus genome elucidates the spidroin gene catalogue.</title>
        <authorList>
            <person name="Kono N."/>
            <person name="Nakamura H."/>
            <person name="Ohtoshi R."/>
            <person name="Moran D.A.P."/>
            <person name="Shinohara A."/>
            <person name="Yoshida Y."/>
            <person name="Fujiwara M."/>
            <person name="Mori M."/>
            <person name="Tomita M."/>
            <person name="Arakawa K."/>
        </authorList>
    </citation>
    <scope>NUCLEOTIDE SEQUENCE [LARGE SCALE GENOMIC DNA]</scope>
</reference>
<dbReference type="Gene3D" id="3.30.420.10">
    <property type="entry name" value="Ribonuclease H-like superfamily/Ribonuclease H"/>
    <property type="match status" value="1"/>
</dbReference>
<evidence type="ECO:0000313" key="1">
    <source>
        <dbReference type="EMBL" id="GBL63726.1"/>
    </source>
</evidence>
<name>A0A4Y1ZQZ3_ARAVE</name>
<dbReference type="GO" id="GO:0003676">
    <property type="term" value="F:nucleic acid binding"/>
    <property type="evidence" value="ECO:0007669"/>
    <property type="project" value="InterPro"/>
</dbReference>
<proteinExistence type="predicted"/>
<organism evidence="1 2">
    <name type="scientific">Araneus ventricosus</name>
    <name type="common">Orbweaver spider</name>
    <name type="synonym">Epeira ventricosa</name>
    <dbReference type="NCBI Taxonomy" id="182803"/>
    <lineage>
        <taxon>Eukaryota</taxon>
        <taxon>Metazoa</taxon>
        <taxon>Ecdysozoa</taxon>
        <taxon>Arthropoda</taxon>
        <taxon>Chelicerata</taxon>
        <taxon>Arachnida</taxon>
        <taxon>Araneae</taxon>
        <taxon>Araneomorphae</taxon>
        <taxon>Entelegynae</taxon>
        <taxon>Araneoidea</taxon>
        <taxon>Araneidae</taxon>
        <taxon>Araneus</taxon>
    </lineage>
</organism>
<dbReference type="AlphaFoldDB" id="A0A4Y1ZQZ3"/>
<keyword evidence="2" id="KW-1185">Reference proteome</keyword>
<dbReference type="EMBL" id="BGPR01077025">
    <property type="protein sequence ID" value="GBL63726.1"/>
    <property type="molecule type" value="Genomic_DNA"/>
</dbReference>